<gene>
    <name evidence="2" type="ORF">ERS132406_01208</name>
</gene>
<dbReference type="Proteomes" id="UP000072083">
    <property type="component" value="Unassembled WGS sequence"/>
</dbReference>
<proteinExistence type="predicted"/>
<dbReference type="EMBL" id="FIGZ01000011">
    <property type="protein sequence ID" value="CYU96442.1"/>
    <property type="molecule type" value="Genomic_DNA"/>
</dbReference>
<organism evidence="2 3">
    <name type="scientific">Streptococcus suis</name>
    <dbReference type="NCBI Taxonomy" id="1307"/>
    <lineage>
        <taxon>Bacteria</taxon>
        <taxon>Bacillati</taxon>
        <taxon>Bacillota</taxon>
        <taxon>Bacilli</taxon>
        <taxon>Lactobacillales</taxon>
        <taxon>Streptococcaceae</taxon>
        <taxon>Streptococcus</taxon>
    </lineage>
</organism>
<keyword evidence="1" id="KW-0812">Transmembrane</keyword>
<protein>
    <submittedName>
        <fullName evidence="2">Uncharacterized protein</fullName>
    </submittedName>
</protein>
<feature type="transmembrane region" description="Helical" evidence="1">
    <location>
        <begin position="21"/>
        <end position="44"/>
    </location>
</feature>
<keyword evidence="1" id="KW-1133">Transmembrane helix</keyword>
<accession>A0A116RSM5</accession>
<keyword evidence="1" id="KW-0472">Membrane</keyword>
<evidence type="ECO:0000313" key="2">
    <source>
        <dbReference type="EMBL" id="CYU96442.1"/>
    </source>
</evidence>
<sequence length="45" mass="5438">MQRTDIKLIEKNFFLPTTDKRMMICSFYQLGIITRFIVLIFSHLN</sequence>
<dbReference type="AlphaFoldDB" id="A0A116RSM5"/>
<evidence type="ECO:0000313" key="3">
    <source>
        <dbReference type="Proteomes" id="UP000072083"/>
    </source>
</evidence>
<reference evidence="2 3" key="1">
    <citation type="submission" date="2016-02" db="EMBL/GenBank/DDBJ databases">
        <authorList>
            <consortium name="Pathogen Informatics"/>
        </authorList>
    </citation>
    <scope>NUCLEOTIDE SEQUENCE [LARGE SCALE GENOMIC DNA]</scope>
    <source>
        <strain evidence="2 3">LSS44</strain>
    </source>
</reference>
<evidence type="ECO:0000256" key="1">
    <source>
        <dbReference type="SAM" id="Phobius"/>
    </source>
</evidence>
<name>A0A116RSM5_STRSU</name>